<sequence length="111" mass="13514">MRNIFDYTFYRTAKRHFKRDGVDAFTARLTLSFILSLYSIPFILILSDLIKIESNIPIDIILYFIGFIVIQYFLKKNYKGKYLKLREKWVRESKMEKFIGEIYIILFFYLL</sequence>
<feature type="transmembrane region" description="Helical" evidence="1">
    <location>
        <begin position="56"/>
        <end position="74"/>
    </location>
</feature>
<reference evidence="3" key="2">
    <citation type="submission" date="2021-04" db="EMBL/GenBank/DDBJ databases">
        <title>Taxonomy of Flavobacteriaceae bacterium ZY171143.</title>
        <authorList>
            <person name="Li F."/>
        </authorList>
    </citation>
    <scope>NUCLEOTIDE SEQUENCE [LARGE SCALE GENOMIC DNA]</scope>
    <source>
        <strain evidence="3">ZY171143</strain>
    </source>
</reference>
<evidence type="ECO:0000313" key="3">
    <source>
        <dbReference type="Proteomes" id="UP000672011"/>
    </source>
</evidence>
<proteinExistence type="predicted"/>
<dbReference type="EMBL" id="CP072842">
    <property type="protein sequence ID" value="QTV04932.1"/>
    <property type="molecule type" value="Genomic_DNA"/>
</dbReference>
<dbReference type="RefSeq" id="WP_230475553.1">
    <property type="nucleotide sequence ID" value="NZ_CP072842.1"/>
</dbReference>
<gene>
    <name evidence="2" type="ORF">J9309_08995</name>
</gene>
<name>A0ABX7XAL2_9FLAO</name>
<organism evidence="2 3">
    <name type="scientific">Faecalibacter bovis</name>
    <dbReference type="NCBI Taxonomy" id="2898187"/>
    <lineage>
        <taxon>Bacteria</taxon>
        <taxon>Pseudomonadati</taxon>
        <taxon>Bacteroidota</taxon>
        <taxon>Flavobacteriia</taxon>
        <taxon>Flavobacteriales</taxon>
        <taxon>Weeksellaceae</taxon>
        <taxon>Faecalibacter</taxon>
    </lineage>
</organism>
<feature type="transmembrane region" description="Helical" evidence="1">
    <location>
        <begin position="21"/>
        <end position="44"/>
    </location>
</feature>
<reference evidence="2 3" key="1">
    <citation type="journal article" date="2021" name="Int. J. Syst. Evol. Microbiol.">
        <title>Faecalibacter bovis sp. nov., isolated from cow faeces.</title>
        <authorList>
            <person name="Li F."/>
            <person name="Zhao W."/>
            <person name="Hong Q."/>
            <person name="Shao Q."/>
            <person name="Song J."/>
            <person name="Yang S."/>
        </authorList>
    </citation>
    <scope>NUCLEOTIDE SEQUENCE [LARGE SCALE GENOMIC DNA]</scope>
    <source>
        <strain evidence="2 3">ZY171143</strain>
    </source>
</reference>
<keyword evidence="1" id="KW-0472">Membrane</keyword>
<protein>
    <submittedName>
        <fullName evidence="2">Uncharacterized protein</fullName>
    </submittedName>
</protein>
<dbReference type="Proteomes" id="UP000672011">
    <property type="component" value="Chromosome"/>
</dbReference>
<evidence type="ECO:0000256" key="1">
    <source>
        <dbReference type="SAM" id="Phobius"/>
    </source>
</evidence>
<keyword evidence="1" id="KW-0812">Transmembrane</keyword>
<accession>A0ABX7XAL2</accession>
<keyword evidence="1" id="KW-1133">Transmembrane helix</keyword>
<keyword evidence="3" id="KW-1185">Reference proteome</keyword>
<evidence type="ECO:0000313" key="2">
    <source>
        <dbReference type="EMBL" id="QTV04932.1"/>
    </source>
</evidence>